<dbReference type="PROSITE" id="PS50995">
    <property type="entry name" value="HTH_MARR_2"/>
    <property type="match status" value="1"/>
</dbReference>
<proteinExistence type="predicted"/>
<evidence type="ECO:0000313" key="5">
    <source>
        <dbReference type="Proteomes" id="UP001501842"/>
    </source>
</evidence>
<dbReference type="CDD" id="cd04301">
    <property type="entry name" value="NAT_SF"/>
    <property type="match status" value="1"/>
</dbReference>
<dbReference type="InterPro" id="IPR016181">
    <property type="entry name" value="Acyl_CoA_acyltransferase"/>
</dbReference>
<dbReference type="RefSeq" id="WP_344456554.1">
    <property type="nucleotide sequence ID" value="NZ_BAAATZ010000034.1"/>
</dbReference>
<feature type="domain" description="HTH marR-type" evidence="2">
    <location>
        <begin position="1"/>
        <end position="139"/>
    </location>
</feature>
<dbReference type="PANTHER" id="PTHR13947">
    <property type="entry name" value="GNAT FAMILY N-ACETYLTRANSFERASE"/>
    <property type="match status" value="1"/>
</dbReference>
<dbReference type="PANTHER" id="PTHR13947:SF37">
    <property type="entry name" value="LD18367P"/>
    <property type="match status" value="1"/>
</dbReference>
<keyword evidence="1" id="KW-0808">Transferase</keyword>
<comment type="caution">
    <text evidence="4">The sequence shown here is derived from an EMBL/GenBank/DDBJ whole genome shotgun (WGS) entry which is preliminary data.</text>
</comment>
<dbReference type="InterPro" id="IPR050769">
    <property type="entry name" value="NAT_camello-type"/>
</dbReference>
<dbReference type="Pfam" id="PF00583">
    <property type="entry name" value="Acetyltransf_1"/>
    <property type="match status" value="1"/>
</dbReference>
<evidence type="ECO:0000256" key="1">
    <source>
        <dbReference type="ARBA" id="ARBA00022679"/>
    </source>
</evidence>
<reference evidence="5" key="1">
    <citation type="journal article" date="2019" name="Int. J. Syst. Evol. Microbiol.">
        <title>The Global Catalogue of Microorganisms (GCM) 10K type strain sequencing project: providing services to taxonomists for standard genome sequencing and annotation.</title>
        <authorList>
            <consortium name="The Broad Institute Genomics Platform"/>
            <consortium name="The Broad Institute Genome Sequencing Center for Infectious Disease"/>
            <person name="Wu L."/>
            <person name="Ma J."/>
        </authorList>
    </citation>
    <scope>NUCLEOTIDE SEQUENCE [LARGE SCALE GENOMIC DNA]</scope>
    <source>
        <strain evidence="5">JCM 8201</strain>
    </source>
</reference>
<protein>
    <submittedName>
        <fullName evidence="4">Helix-turn-helix domain-containing GNAT family N-acetyltransferase</fullName>
    </submittedName>
</protein>
<accession>A0ABP6H6Q7</accession>
<sequence>MNDEIEVVRTFNREYTRLLGVLDEGLLDSPYSLTEARLLFELAGGGEMATLGLRESLGLDPGYLSRLLARLEGDGLVARSRSDADLRRQLVRLTERGREVFTDLDRRSAAQVAGLLEELPRDRRHRLAAAMTAVREILAGASPEPYVLRPLRPGDLGWVVWRHGVFYAEERGWDSTYEALVARITAGYGDHHDPALENAWIAEIDGEPVGSVFCVRADRPGSVAQLRLLLVEPQARGLGLGRRLVDECLAFARAAGYEEMVLWTVAGLPASRHLYVKAGFELESEKAEERFGDTITGQWWRLRL</sequence>
<feature type="domain" description="N-acetyltransferase" evidence="3">
    <location>
        <begin position="146"/>
        <end position="304"/>
    </location>
</feature>
<name>A0ABP6H6Q7_9ACTN</name>
<evidence type="ECO:0000259" key="3">
    <source>
        <dbReference type="PROSITE" id="PS51186"/>
    </source>
</evidence>
<dbReference type="InterPro" id="IPR036388">
    <property type="entry name" value="WH-like_DNA-bd_sf"/>
</dbReference>
<keyword evidence="5" id="KW-1185">Reference proteome</keyword>
<dbReference type="InterPro" id="IPR036390">
    <property type="entry name" value="WH_DNA-bd_sf"/>
</dbReference>
<dbReference type="SUPFAM" id="SSF46785">
    <property type="entry name" value="Winged helix' DNA-binding domain"/>
    <property type="match status" value="1"/>
</dbReference>
<dbReference type="InterPro" id="IPR000182">
    <property type="entry name" value="GNAT_dom"/>
</dbReference>
<evidence type="ECO:0000313" key="4">
    <source>
        <dbReference type="EMBL" id="GAA2736980.1"/>
    </source>
</evidence>
<dbReference type="Gene3D" id="1.10.10.10">
    <property type="entry name" value="Winged helix-like DNA-binding domain superfamily/Winged helix DNA-binding domain"/>
    <property type="match status" value="1"/>
</dbReference>
<dbReference type="PROSITE" id="PS51186">
    <property type="entry name" value="GNAT"/>
    <property type="match status" value="1"/>
</dbReference>
<organism evidence="4 5">
    <name type="scientific">Actinocorallia aurantiaca</name>
    <dbReference type="NCBI Taxonomy" id="46204"/>
    <lineage>
        <taxon>Bacteria</taxon>
        <taxon>Bacillati</taxon>
        <taxon>Actinomycetota</taxon>
        <taxon>Actinomycetes</taxon>
        <taxon>Streptosporangiales</taxon>
        <taxon>Thermomonosporaceae</taxon>
        <taxon>Actinocorallia</taxon>
    </lineage>
</organism>
<gene>
    <name evidence="4" type="ORF">GCM10010439_65390</name>
</gene>
<dbReference type="Pfam" id="PF01047">
    <property type="entry name" value="MarR"/>
    <property type="match status" value="1"/>
</dbReference>
<dbReference type="InterPro" id="IPR000835">
    <property type="entry name" value="HTH_MarR-typ"/>
</dbReference>
<dbReference type="EMBL" id="BAAATZ010000034">
    <property type="protein sequence ID" value="GAA2736980.1"/>
    <property type="molecule type" value="Genomic_DNA"/>
</dbReference>
<dbReference type="Gene3D" id="3.40.630.30">
    <property type="match status" value="1"/>
</dbReference>
<evidence type="ECO:0000259" key="2">
    <source>
        <dbReference type="PROSITE" id="PS50995"/>
    </source>
</evidence>
<dbReference type="Proteomes" id="UP001501842">
    <property type="component" value="Unassembled WGS sequence"/>
</dbReference>
<dbReference type="SMART" id="SM00347">
    <property type="entry name" value="HTH_MARR"/>
    <property type="match status" value="1"/>
</dbReference>
<dbReference type="SUPFAM" id="SSF55729">
    <property type="entry name" value="Acyl-CoA N-acyltransferases (Nat)"/>
    <property type="match status" value="1"/>
</dbReference>